<dbReference type="Proteomes" id="UP001321450">
    <property type="component" value="Chromosome"/>
</dbReference>
<gene>
    <name evidence="3" type="ORF">MIN45_P0323</name>
</gene>
<evidence type="ECO:0000256" key="2">
    <source>
        <dbReference type="SAM" id="SignalP"/>
    </source>
</evidence>
<dbReference type="InterPro" id="IPR019734">
    <property type="entry name" value="TPR_rpt"/>
</dbReference>
<dbReference type="RefSeq" id="WP_286292974.1">
    <property type="nucleotide sequence ID" value="NZ_AP024718.1"/>
</dbReference>
<dbReference type="EMBL" id="AP024718">
    <property type="protein sequence ID" value="BCX87956.1"/>
    <property type="molecule type" value="Genomic_DNA"/>
</dbReference>
<evidence type="ECO:0008006" key="5">
    <source>
        <dbReference type="Google" id="ProtNLM"/>
    </source>
</evidence>
<dbReference type="PANTHER" id="PTHR12558">
    <property type="entry name" value="CELL DIVISION CYCLE 16,23,27"/>
    <property type="match status" value="1"/>
</dbReference>
<keyword evidence="1" id="KW-0802">TPR repeat</keyword>
<evidence type="ECO:0000313" key="4">
    <source>
        <dbReference type="Proteomes" id="UP001321450"/>
    </source>
</evidence>
<proteinExistence type="predicted"/>
<organism evidence="3 4">
    <name type="scientific">Methylomarinovum tepidoasis</name>
    <dbReference type="NCBI Taxonomy" id="2840183"/>
    <lineage>
        <taxon>Bacteria</taxon>
        <taxon>Pseudomonadati</taxon>
        <taxon>Pseudomonadota</taxon>
        <taxon>Gammaproteobacteria</taxon>
        <taxon>Methylococcales</taxon>
        <taxon>Methylothermaceae</taxon>
        <taxon>Methylomarinovum</taxon>
    </lineage>
</organism>
<keyword evidence="4" id="KW-1185">Reference proteome</keyword>
<sequence length="239" mass="26898">MNRVKVLLLLLVVWGASPAQADCPPPLEESAAEEEIRAGTLKIVRSPRAETAACWVGQGRAAYGRGDWKTAYRAFSQALRWRQDAVDAWLGLAAAALKLGRWDVADRGYRQALVLRPGELLALAGLAVLHPQDEPLLAALEQSASERNDTAWLYAVLGDLYARRNDWPRAQQAYFHAHRIDLTHPDYSYDLAVSLDHLGQYRLARRFYTEALQSARRRKAAFDPEVAVRRLRQLEEAAR</sequence>
<feature type="repeat" description="TPR" evidence="1">
    <location>
        <begin position="86"/>
        <end position="119"/>
    </location>
</feature>
<evidence type="ECO:0000256" key="1">
    <source>
        <dbReference type="PROSITE-ProRule" id="PRU00339"/>
    </source>
</evidence>
<protein>
    <recommendedName>
        <fullName evidence="5">Tetratricopeptide repeat protein</fullName>
    </recommendedName>
</protein>
<accession>A0AAU9C7Z2</accession>
<dbReference type="AlphaFoldDB" id="A0AAU9C7Z2"/>
<reference evidence="4" key="1">
    <citation type="journal article" date="2024" name="Int. J. Syst. Evol. Microbiol.">
        <title>Methylomarinovum tepidoasis sp. nov., a moderately thermophilic methanotroph of the family Methylothermaceae isolated from a deep-sea hydrothermal field.</title>
        <authorList>
            <person name="Hirayama H."/>
            <person name="Takaki Y."/>
            <person name="Abe M."/>
            <person name="Miyazaki M."/>
            <person name="Uematsu K."/>
            <person name="Matsui Y."/>
            <person name="Takai K."/>
        </authorList>
    </citation>
    <scope>NUCLEOTIDE SEQUENCE [LARGE SCALE GENOMIC DNA]</scope>
    <source>
        <strain evidence="4">IN45</strain>
    </source>
</reference>
<dbReference type="SUPFAM" id="SSF48452">
    <property type="entry name" value="TPR-like"/>
    <property type="match status" value="1"/>
</dbReference>
<name>A0AAU9C7Z2_9GAMM</name>
<dbReference type="SMART" id="SM00028">
    <property type="entry name" value="TPR"/>
    <property type="match status" value="4"/>
</dbReference>
<evidence type="ECO:0000313" key="3">
    <source>
        <dbReference type="EMBL" id="BCX87956.1"/>
    </source>
</evidence>
<dbReference type="KEGG" id="meiy:MIN45_P0323"/>
<keyword evidence="2" id="KW-0732">Signal</keyword>
<dbReference type="Gene3D" id="1.25.40.10">
    <property type="entry name" value="Tetratricopeptide repeat domain"/>
    <property type="match status" value="2"/>
</dbReference>
<feature type="signal peptide" evidence="2">
    <location>
        <begin position="1"/>
        <end position="21"/>
    </location>
</feature>
<dbReference type="PROSITE" id="PS50005">
    <property type="entry name" value="TPR"/>
    <property type="match status" value="1"/>
</dbReference>
<dbReference type="Pfam" id="PF14559">
    <property type="entry name" value="TPR_19"/>
    <property type="match status" value="1"/>
</dbReference>
<dbReference type="InterPro" id="IPR011990">
    <property type="entry name" value="TPR-like_helical_dom_sf"/>
</dbReference>
<dbReference type="PANTHER" id="PTHR12558:SF13">
    <property type="entry name" value="CELL DIVISION CYCLE PROTEIN 27 HOMOLOG"/>
    <property type="match status" value="1"/>
</dbReference>
<feature type="chain" id="PRO_5043583226" description="Tetratricopeptide repeat protein" evidence="2">
    <location>
        <begin position="22"/>
        <end position="239"/>
    </location>
</feature>